<dbReference type="PRINTS" id="PR00598">
    <property type="entry name" value="HTHMARR"/>
</dbReference>
<dbReference type="GO" id="GO:0003700">
    <property type="term" value="F:DNA-binding transcription factor activity"/>
    <property type="evidence" value="ECO:0007669"/>
    <property type="project" value="InterPro"/>
</dbReference>
<name>A0A382YDE4_9ZZZZ</name>
<dbReference type="InterPro" id="IPR036390">
    <property type="entry name" value="WH_DNA-bd_sf"/>
</dbReference>
<dbReference type="GO" id="GO:0003677">
    <property type="term" value="F:DNA binding"/>
    <property type="evidence" value="ECO:0007669"/>
    <property type="project" value="UniProtKB-KW"/>
</dbReference>
<dbReference type="PANTHER" id="PTHR42756">
    <property type="entry name" value="TRANSCRIPTIONAL REGULATOR, MARR"/>
    <property type="match status" value="1"/>
</dbReference>
<evidence type="ECO:0000256" key="7">
    <source>
        <dbReference type="ARBA" id="ARBA00047207"/>
    </source>
</evidence>
<evidence type="ECO:0000256" key="6">
    <source>
        <dbReference type="ARBA" id="ARBA00047188"/>
    </source>
</evidence>
<dbReference type="AlphaFoldDB" id="A0A382YDE4"/>
<dbReference type="Pfam" id="PF22381">
    <property type="entry name" value="Staph_reg_Sar_Rot"/>
    <property type="match status" value="1"/>
</dbReference>
<accession>A0A382YDE4</accession>
<evidence type="ECO:0000313" key="9">
    <source>
        <dbReference type="EMBL" id="SVD81322.1"/>
    </source>
</evidence>
<dbReference type="InterPro" id="IPR036388">
    <property type="entry name" value="WH-like_DNA-bd_sf"/>
</dbReference>
<evidence type="ECO:0000256" key="1">
    <source>
        <dbReference type="ARBA" id="ARBA00004496"/>
    </source>
</evidence>
<gene>
    <name evidence="9" type="ORF">METZ01_LOCUS434176</name>
</gene>
<keyword evidence="4" id="KW-0804">Transcription</keyword>
<evidence type="ECO:0000256" key="5">
    <source>
        <dbReference type="ARBA" id="ARBA00046337"/>
    </source>
</evidence>
<sequence>YLDSGTLTPLLKRLEKQGLVERKRSVQDDRTVENFLTEEGKLLKEQAVGIPTEVVCNAQLEDEHLSELKTQLHELLDKLLIYHGVVTPPTPPKG</sequence>
<comment type="similarity">
    <text evidence="5">Belongs to the SarZ family.</text>
</comment>
<dbReference type="InterPro" id="IPR000835">
    <property type="entry name" value="HTH_MarR-typ"/>
</dbReference>
<feature type="domain" description="HTH marR-type" evidence="8">
    <location>
        <begin position="1"/>
        <end position="81"/>
    </location>
</feature>
<comment type="subcellular location">
    <subcellularLocation>
        <location evidence="1">Cytoplasm</location>
    </subcellularLocation>
</comment>
<evidence type="ECO:0000256" key="3">
    <source>
        <dbReference type="ARBA" id="ARBA00023125"/>
    </source>
</evidence>
<keyword evidence="3" id="KW-0238">DNA-binding</keyword>
<feature type="non-terminal residue" evidence="9">
    <location>
        <position position="1"/>
    </location>
</feature>
<dbReference type="PANTHER" id="PTHR42756:SF1">
    <property type="entry name" value="TRANSCRIPTIONAL REPRESSOR OF EMRAB OPERON"/>
    <property type="match status" value="1"/>
</dbReference>
<dbReference type="EMBL" id="UINC01174945">
    <property type="protein sequence ID" value="SVD81322.1"/>
    <property type="molecule type" value="Genomic_DNA"/>
</dbReference>
<dbReference type="PROSITE" id="PS50995">
    <property type="entry name" value="HTH_MARR_2"/>
    <property type="match status" value="1"/>
</dbReference>
<dbReference type="GO" id="GO:0005737">
    <property type="term" value="C:cytoplasm"/>
    <property type="evidence" value="ECO:0007669"/>
    <property type="project" value="UniProtKB-SubCell"/>
</dbReference>
<protein>
    <recommendedName>
        <fullName evidence="6">HTH-type transcriptional regulator SarZ</fullName>
    </recommendedName>
    <alternativeName>
        <fullName evidence="7">Staphylococcal accessory regulator Z</fullName>
    </alternativeName>
</protein>
<proteinExistence type="inferred from homology"/>
<evidence type="ECO:0000256" key="2">
    <source>
        <dbReference type="ARBA" id="ARBA00023015"/>
    </source>
</evidence>
<organism evidence="9">
    <name type="scientific">marine metagenome</name>
    <dbReference type="NCBI Taxonomy" id="408172"/>
    <lineage>
        <taxon>unclassified sequences</taxon>
        <taxon>metagenomes</taxon>
        <taxon>ecological metagenomes</taxon>
    </lineage>
</organism>
<keyword evidence="2" id="KW-0805">Transcription regulation</keyword>
<reference evidence="9" key="1">
    <citation type="submission" date="2018-05" db="EMBL/GenBank/DDBJ databases">
        <authorList>
            <person name="Lanie J.A."/>
            <person name="Ng W.-L."/>
            <person name="Kazmierczak K.M."/>
            <person name="Andrzejewski T.M."/>
            <person name="Davidsen T.M."/>
            <person name="Wayne K.J."/>
            <person name="Tettelin H."/>
            <person name="Glass J.I."/>
            <person name="Rusch D."/>
            <person name="Podicherti R."/>
            <person name="Tsui H.-C.T."/>
            <person name="Winkler M.E."/>
        </authorList>
    </citation>
    <scope>NUCLEOTIDE SEQUENCE</scope>
</reference>
<dbReference type="SUPFAM" id="SSF46785">
    <property type="entry name" value="Winged helix' DNA-binding domain"/>
    <property type="match status" value="1"/>
</dbReference>
<evidence type="ECO:0000256" key="4">
    <source>
        <dbReference type="ARBA" id="ARBA00023163"/>
    </source>
</evidence>
<evidence type="ECO:0000259" key="8">
    <source>
        <dbReference type="PROSITE" id="PS50995"/>
    </source>
</evidence>
<dbReference type="InterPro" id="IPR055166">
    <property type="entry name" value="Transc_reg_Sar_Rot_HTH"/>
</dbReference>
<dbReference type="Gene3D" id="1.10.10.10">
    <property type="entry name" value="Winged helix-like DNA-binding domain superfamily/Winged helix DNA-binding domain"/>
    <property type="match status" value="1"/>
</dbReference>